<keyword evidence="1" id="KW-1133">Transmembrane helix</keyword>
<name>A0A099L1B9_COLPS</name>
<dbReference type="EMBL" id="JQED01000002">
    <property type="protein sequence ID" value="KGJ95937.1"/>
    <property type="molecule type" value="Genomic_DNA"/>
</dbReference>
<dbReference type="AlphaFoldDB" id="A0A099L1B9"/>
<dbReference type="RefSeq" id="WP_033091831.1">
    <property type="nucleotide sequence ID" value="NZ_JQED01000002.1"/>
</dbReference>
<gene>
    <name evidence="2" type="ORF">ND2E_1018</name>
</gene>
<proteinExistence type="predicted"/>
<dbReference type="PATRIC" id="fig|28229.4.peg.1"/>
<sequence length="71" mass="7834" precursor="true">MNRTNIFRALSFVIGLAMLLASTMVFLGLSFSPETSEVGITGGTLVGAYFMFYAVTGTVDVFKYFKTYQIK</sequence>
<evidence type="ECO:0000313" key="2">
    <source>
        <dbReference type="EMBL" id="KGJ95937.1"/>
    </source>
</evidence>
<feature type="transmembrane region" description="Helical" evidence="1">
    <location>
        <begin position="38"/>
        <end position="62"/>
    </location>
</feature>
<dbReference type="Proteomes" id="UP000029843">
    <property type="component" value="Unassembled WGS sequence"/>
</dbReference>
<reference evidence="2 3" key="1">
    <citation type="submission" date="2014-08" db="EMBL/GenBank/DDBJ databases">
        <title>Genomic and Phenotypic Diversity of Colwellia psychrerythraea strains from Disparate Marine Basins.</title>
        <authorList>
            <person name="Techtmann S.M."/>
            <person name="Stelling S.C."/>
            <person name="Utturkar S.M."/>
            <person name="Alshibli N."/>
            <person name="Harris A."/>
            <person name="Brown S.D."/>
            <person name="Hazen T.C."/>
        </authorList>
    </citation>
    <scope>NUCLEOTIDE SEQUENCE [LARGE SCALE GENOMIC DNA]</scope>
    <source>
        <strain evidence="2 3">ND2E</strain>
    </source>
</reference>
<organism evidence="2 3">
    <name type="scientific">Colwellia psychrerythraea</name>
    <name type="common">Vibrio psychroerythus</name>
    <dbReference type="NCBI Taxonomy" id="28229"/>
    <lineage>
        <taxon>Bacteria</taxon>
        <taxon>Pseudomonadati</taxon>
        <taxon>Pseudomonadota</taxon>
        <taxon>Gammaproteobacteria</taxon>
        <taxon>Alteromonadales</taxon>
        <taxon>Colwelliaceae</taxon>
        <taxon>Colwellia</taxon>
    </lineage>
</organism>
<keyword evidence="1" id="KW-0472">Membrane</keyword>
<evidence type="ECO:0000256" key="1">
    <source>
        <dbReference type="SAM" id="Phobius"/>
    </source>
</evidence>
<evidence type="ECO:0000313" key="3">
    <source>
        <dbReference type="Proteomes" id="UP000029843"/>
    </source>
</evidence>
<comment type="caution">
    <text evidence="2">The sequence shown here is derived from an EMBL/GenBank/DDBJ whole genome shotgun (WGS) entry which is preliminary data.</text>
</comment>
<accession>A0A099L1B9</accession>
<protein>
    <submittedName>
        <fullName evidence="2">Uncharacterized protein</fullName>
    </submittedName>
</protein>
<keyword evidence="1" id="KW-0812">Transmembrane</keyword>
<feature type="transmembrane region" description="Helical" evidence="1">
    <location>
        <begin position="12"/>
        <end position="32"/>
    </location>
</feature>